<feature type="binding site" evidence="13">
    <location>
        <position position="282"/>
    </location>
    <ligand>
        <name>Fe cation</name>
        <dbReference type="ChEBI" id="CHEBI:24875"/>
        <label>1</label>
    </ligand>
</feature>
<reference evidence="15" key="3">
    <citation type="submission" date="2025-09" db="UniProtKB">
        <authorList>
            <consortium name="Ensembl"/>
        </authorList>
    </citation>
    <scope>IDENTIFICATION</scope>
    <source>
        <strain evidence="15">broiler</strain>
    </source>
</reference>
<feature type="binding site" evidence="12">
    <location>
        <begin position="299"/>
        <end position="300"/>
    </location>
    <ligand>
        <name>substrate</name>
    </ligand>
</feature>
<feature type="binding site" evidence="12">
    <location>
        <position position="187"/>
    </location>
    <ligand>
        <name>substrate</name>
    </ligand>
</feature>
<reference evidence="15" key="2">
    <citation type="submission" date="2025-08" db="UniProtKB">
        <authorList>
            <consortium name="Ensembl"/>
        </authorList>
    </citation>
    <scope>IDENTIFICATION</scope>
    <source>
        <strain evidence="15">broiler</strain>
    </source>
</reference>
<dbReference type="Proteomes" id="UP000000539">
    <property type="component" value="Chromosome 1"/>
</dbReference>
<evidence type="ECO:0000256" key="13">
    <source>
        <dbReference type="PIRSR" id="PIRSR607828-2"/>
    </source>
</evidence>
<feature type="binding site" evidence="13">
    <location>
        <position position="411"/>
    </location>
    <ligand>
        <name>Fe cation</name>
        <dbReference type="ChEBI" id="CHEBI:24875"/>
        <label>1</label>
    </ligand>
</feature>
<evidence type="ECO:0000256" key="10">
    <source>
        <dbReference type="ARBA" id="ARBA00029668"/>
    </source>
</evidence>
<protein>
    <recommendedName>
        <fullName evidence="5">Inositol oxygenase</fullName>
        <ecNumber evidence="4">1.13.99.1</ecNumber>
    </recommendedName>
    <alternativeName>
        <fullName evidence="10">Myo-inositol oxygenase</fullName>
    </alternativeName>
</protein>
<comment type="cofactor">
    <cofactor evidence="13">
        <name>Fe cation</name>
        <dbReference type="ChEBI" id="CHEBI:24875"/>
    </cofactor>
    <text evidence="13">Binds 2 iron ions per subunit.</text>
</comment>
<comment type="similarity">
    <text evidence="3">Belongs to the myo-inositol oxygenase family.</text>
</comment>
<dbReference type="OrthoDB" id="5151075at2759"/>
<sequence length="443" mass="49323">MCPIPVPSLGCAAARDTRGTPVGHGTPPVPIGSRPQRGALGSNTAILAQLRPSRPRPQPVRSEPGGGGPAVPPGGRSALSVRPSVRPSTHSRVRTASRPSVRPPARLSVRTSTSPSVLTAAPQGAVAVGSNINWGRLTGDRLPPSLGIKVGVLAAACVPPPRTAMKVLQADPNPNEPQPSKDKAELRNYTEGKLLDRVYNTYLQMHTHQTVDFVRRKSAEYGGCSLRRMSAMQALQLLDQLVDESDPDVDFPNSLHAYQTAEGIRRAHPDKDWFQLVGLLHDLGKVLVLFGEPQWAVVGDTFPVGCKVQKSVVFHDSTFHDNPDTRDPRYNTECGMYQPHCGLENVLMSWGHDEYMYRVMKFNNFALPKEAFYMIRFHSFYPWHAHGDYKHLCNEEDLRMLPWVKELNKFDLYTKQEELPDMKELQGYYQALIDKYCPGELCW</sequence>
<evidence type="ECO:0000256" key="9">
    <source>
        <dbReference type="ARBA" id="ARBA00023004"/>
    </source>
</evidence>
<dbReference type="PANTHER" id="PTHR12588:SF0">
    <property type="entry name" value="INOSITOL OXYGENASE"/>
    <property type="match status" value="1"/>
</dbReference>
<gene>
    <name evidence="15" type="primary">MIOX</name>
</gene>
<comment type="subcellular location">
    <subcellularLocation>
        <location evidence="1">Cytoplasm</location>
    </subcellularLocation>
</comment>
<dbReference type="GO" id="GO:0050113">
    <property type="term" value="F:inositol oxygenase activity"/>
    <property type="evidence" value="ECO:0000318"/>
    <property type="project" value="GO_Central"/>
</dbReference>
<evidence type="ECO:0000256" key="8">
    <source>
        <dbReference type="ARBA" id="ARBA00023002"/>
    </source>
</evidence>
<keyword evidence="8" id="KW-0560">Oxidoreductase</keyword>
<organism evidence="15 16">
    <name type="scientific">Gallus gallus</name>
    <name type="common">Chicken</name>
    <dbReference type="NCBI Taxonomy" id="9031"/>
    <lineage>
        <taxon>Eukaryota</taxon>
        <taxon>Metazoa</taxon>
        <taxon>Chordata</taxon>
        <taxon>Craniata</taxon>
        <taxon>Vertebrata</taxon>
        <taxon>Euteleostomi</taxon>
        <taxon>Archelosauria</taxon>
        <taxon>Archosauria</taxon>
        <taxon>Dinosauria</taxon>
        <taxon>Saurischia</taxon>
        <taxon>Theropoda</taxon>
        <taxon>Coelurosauria</taxon>
        <taxon>Aves</taxon>
        <taxon>Neognathae</taxon>
        <taxon>Galloanserae</taxon>
        <taxon>Galliformes</taxon>
        <taxon>Phasianidae</taxon>
        <taxon>Phasianinae</taxon>
        <taxon>Gallus</taxon>
    </lineage>
</organism>
<feature type="binding site" evidence="12">
    <location>
        <begin position="378"/>
        <end position="379"/>
    </location>
    <ligand>
        <name>substrate</name>
    </ligand>
</feature>
<evidence type="ECO:0000256" key="14">
    <source>
        <dbReference type="SAM" id="MobiDB-lite"/>
    </source>
</evidence>
<feature type="binding site" evidence="13">
    <location>
        <position position="281"/>
    </location>
    <ligand>
        <name>Fe cation</name>
        <dbReference type="ChEBI" id="CHEBI:24875"/>
        <label>1</label>
    </ligand>
</feature>
<keyword evidence="7 13" id="KW-0479">Metal-binding</keyword>
<name>A0A8V0Y2E4_CHICK</name>
<evidence type="ECO:0000313" key="16">
    <source>
        <dbReference type="Proteomes" id="UP000000539"/>
    </source>
</evidence>
<feature type="binding site" evidence="12">
    <location>
        <position position="285"/>
    </location>
    <ligand>
        <name>substrate</name>
    </ligand>
</feature>
<feature type="binding site" evidence="12">
    <location>
        <begin position="243"/>
        <end position="245"/>
    </location>
    <ligand>
        <name>substrate</name>
    </ligand>
</feature>
<dbReference type="GO" id="GO:0005737">
    <property type="term" value="C:cytoplasm"/>
    <property type="evidence" value="ECO:0007669"/>
    <property type="project" value="UniProtKB-SubCell"/>
</dbReference>
<feature type="binding site" evidence="13">
    <location>
        <position position="352"/>
    </location>
    <ligand>
        <name>Fe cation</name>
        <dbReference type="ChEBI" id="CHEBI:24875"/>
        <label>1</label>
    </ligand>
</feature>
<dbReference type="GO" id="GO:0019310">
    <property type="term" value="P:inositol catabolic process"/>
    <property type="evidence" value="ECO:0000318"/>
    <property type="project" value="GO_Central"/>
</dbReference>
<dbReference type="SUPFAM" id="SSF109604">
    <property type="entry name" value="HD-domain/PDEase-like"/>
    <property type="match status" value="1"/>
</dbReference>
<dbReference type="GO" id="GO:0005506">
    <property type="term" value="F:iron ion binding"/>
    <property type="evidence" value="ECO:0007669"/>
    <property type="project" value="InterPro"/>
</dbReference>
<dbReference type="AlphaFoldDB" id="A0A8V0Y2E4"/>
<evidence type="ECO:0000256" key="6">
    <source>
        <dbReference type="ARBA" id="ARBA00022490"/>
    </source>
</evidence>
<dbReference type="Pfam" id="PF05153">
    <property type="entry name" value="MIOX"/>
    <property type="match status" value="1"/>
</dbReference>
<evidence type="ECO:0000256" key="11">
    <source>
        <dbReference type="ARBA" id="ARBA00048271"/>
    </source>
</evidence>
<comment type="catalytic activity">
    <reaction evidence="11">
        <text>myo-inositol + O2 = D-glucuronate + H2O + H(+)</text>
        <dbReference type="Rhea" id="RHEA:23696"/>
        <dbReference type="ChEBI" id="CHEBI:15377"/>
        <dbReference type="ChEBI" id="CHEBI:15378"/>
        <dbReference type="ChEBI" id="CHEBI:15379"/>
        <dbReference type="ChEBI" id="CHEBI:17268"/>
        <dbReference type="ChEBI" id="CHEBI:58720"/>
        <dbReference type="EC" id="1.13.99.1"/>
    </reaction>
</comment>
<proteinExistence type="inferred from homology"/>
<feature type="binding site" evidence="13">
    <location>
        <position position="256"/>
    </location>
    <ligand>
        <name>Fe cation</name>
        <dbReference type="ChEBI" id="CHEBI:24875"/>
        <label>1</label>
    </ligand>
</feature>
<dbReference type="PANTHER" id="PTHR12588">
    <property type="entry name" value="MYOINOSITOL OXYGENASE"/>
    <property type="match status" value="1"/>
</dbReference>
<evidence type="ECO:0000256" key="3">
    <source>
        <dbReference type="ARBA" id="ARBA00005286"/>
    </source>
</evidence>
<reference evidence="15" key="1">
    <citation type="submission" date="2020-11" db="EMBL/GenBank/DDBJ databases">
        <title>Gallus gallus (Chicken) genome, bGalGal1, GRCg7b, maternal haplotype autosomes + Z &amp; W.</title>
        <authorList>
            <person name="Warren W."/>
            <person name="Formenti G."/>
            <person name="Fedrigo O."/>
            <person name="Haase B."/>
            <person name="Mountcastle J."/>
            <person name="Balacco J."/>
            <person name="Tracey A."/>
            <person name="Schneider V."/>
            <person name="Okimoto R."/>
            <person name="Cheng H."/>
            <person name="Hawken R."/>
            <person name="Howe K."/>
            <person name="Jarvis E.D."/>
        </authorList>
    </citation>
    <scope>NUCLEOTIDE SEQUENCE [LARGE SCALE GENOMIC DNA]</scope>
    <source>
        <strain evidence="15">Broiler</strain>
    </source>
</reference>
<dbReference type="FunCoup" id="A0A8V0Y2E4">
    <property type="interactions" value="43"/>
</dbReference>
<evidence type="ECO:0000256" key="1">
    <source>
        <dbReference type="ARBA" id="ARBA00004496"/>
    </source>
</evidence>
<evidence type="ECO:0000256" key="2">
    <source>
        <dbReference type="ARBA" id="ARBA00005167"/>
    </source>
</evidence>
<comment type="pathway">
    <text evidence="2">Polyol metabolism; myo-inositol degradation into D-glucuronate; D-glucuronate from myo-inositol: step 1/1.</text>
</comment>
<evidence type="ECO:0000256" key="5">
    <source>
        <dbReference type="ARBA" id="ARBA00019269"/>
    </source>
</evidence>
<evidence type="ECO:0000256" key="4">
    <source>
        <dbReference type="ARBA" id="ARBA00011919"/>
    </source>
</evidence>
<keyword evidence="16" id="KW-1185">Reference proteome</keyword>
<keyword evidence="6" id="KW-0963">Cytoplasm</keyword>
<accession>A0A8V0Y2E4</accession>
<feature type="region of interest" description="Disordered" evidence="14">
    <location>
        <begin position="13"/>
        <end position="118"/>
    </location>
</feature>
<dbReference type="EC" id="1.13.99.1" evidence="4"/>
<evidence type="ECO:0000256" key="12">
    <source>
        <dbReference type="PIRSR" id="PIRSR607828-1"/>
    </source>
</evidence>
<dbReference type="InterPro" id="IPR007828">
    <property type="entry name" value="Inositol_oxygenase"/>
</dbReference>
<dbReference type="Ensembl" id="ENSGALT00010018766.1">
    <property type="protein sequence ID" value="ENSGALP00010010316.1"/>
    <property type="gene ID" value="ENSGALG00010007888.1"/>
</dbReference>
<evidence type="ECO:0000313" key="15">
    <source>
        <dbReference type="Ensembl" id="ENSGALP00010010316.1"/>
    </source>
</evidence>
<feature type="binding site" evidence="13">
    <location>
        <position position="378"/>
    </location>
    <ligand>
        <name>Fe cation</name>
        <dbReference type="ChEBI" id="CHEBI:24875"/>
        <label>1</label>
    </ligand>
</feature>
<evidence type="ECO:0000256" key="7">
    <source>
        <dbReference type="ARBA" id="ARBA00022723"/>
    </source>
</evidence>
<keyword evidence="9 13" id="KW-0408">Iron</keyword>
<dbReference type="GeneTree" id="ENSGT00390000016211"/>